<dbReference type="CDD" id="cd00096">
    <property type="entry name" value="Ig"/>
    <property type="match status" value="1"/>
</dbReference>
<feature type="domain" description="Ig-like" evidence="2">
    <location>
        <begin position="381"/>
        <end position="455"/>
    </location>
</feature>
<feature type="signal peptide" evidence="1">
    <location>
        <begin position="1"/>
        <end position="20"/>
    </location>
</feature>
<dbReference type="RefSeq" id="WP_136565834.1">
    <property type="nucleotide sequence ID" value="NZ_SNTZ01000002.1"/>
</dbReference>
<dbReference type="SUPFAM" id="SSF50969">
    <property type="entry name" value="YVTN repeat-like/Quinoprotein amine dehydrogenase"/>
    <property type="match status" value="1"/>
</dbReference>
<dbReference type="OrthoDB" id="9765926at2"/>
<dbReference type="Gene3D" id="2.130.10.10">
    <property type="entry name" value="YVTN repeat-like/Quinoprotein amine dehydrogenase"/>
    <property type="match status" value="1"/>
</dbReference>
<evidence type="ECO:0000313" key="4">
    <source>
        <dbReference type="Proteomes" id="UP000310406"/>
    </source>
</evidence>
<comment type="caution">
    <text evidence="3">The sequence shown here is derived from an EMBL/GenBank/DDBJ whole genome shotgun (WGS) entry which is preliminary data.</text>
</comment>
<gene>
    <name evidence="3" type="ORF">EZV76_06750</name>
</gene>
<sequence>MLSKYLFILFLCLSPLSIFGQGQTSRWYFGKGAGIQFNNDGSVTSLTDSRINTLEGCASLSDASGNLILYTDGIRVFNKNHDVMVNGAGLYGDPSSTQSAIIVQKPDDPNIIYIFSVDTSTSQNDLDRGLNYSIVDLTLDGGNGTITQKNINLLPDCSEKIAAVLKNCLDQSIWVVTLGPETSNPGPFNTYYAFQVDENGVNTTPVTSTFNNLNIEDPRGYLKFSADGNVLASANGNSGLFIYSFNGDTGLLSQQKEIKVSVPNKSAYGLEFSPNQQFLYVHTFNDAAPIEVGVHSSSLLQYDITEPNIASTEVELDQRPIYRGALQLGQNGKIYRTTAENYLIGSDHLGVIENPNEKGIAANYIHDAVYLGNGIANQGLPPFVQSFFNRVELIKNDDGTTSTSLSICEGDEFTLEAESIPNATYHWKKNGNPISNATNVLTVAPASFSDSGRYSLEIISNNPSICPIIGEAFISVNAIPNAPTLSLSQCDIVMNNNIDGVTQFNLNEAIFDNSFSFTFYESMTDANLDNPIPNPVGYSNTTPFDQIIYYKIVDANGCENVGELQLIVESIVLTEEDEKYFPICDEDPHDVLLAGFFDLDAYREANYPLSTVSFYPTQSDAILEQNPIDKEYISTSTTIFARIEDTNACEDVDLINLVVYPVPTLDFMDEVIWCTDGPPHSIDAPDGFDIYRWYREEGNDHIFIANEQNMQVTSTGNYILEAGNIYPTPNGSMECTNTARFKILPSNKALIKDILVSDISENNIVEIQVSGDGDYEYSLDGILYQDSPLFENVEPGLLTGHVRDKNGCGLSKKMISVIGYPKFFTPNGDGINDSWQIIGINEQFQPESIILIYDRYGKLLAQVSPKTQGWNGMYNNSHLPASDYWFAVTLQDGRVFKGHFTLKR</sequence>
<keyword evidence="4" id="KW-1185">Reference proteome</keyword>
<protein>
    <submittedName>
        <fullName evidence="3">T9SS type B sorting domain-containing protein</fullName>
    </submittedName>
</protein>
<dbReference type="InterPro" id="IPR011044">
    <property type="entry name" value="Quino_amine_DH_bsu"/>
</dbReference>
<dbReference type="InterPro" id="IPR007110">
    <property type="entry name" value="Ig-like_dom"/>
</dbReference>
<dbReference type="InterPro" id="IPR026341">
    <property type="entry name" value="T9SS_type_B"/>
</dbReference>
<dbReference type="PROSITE" id="PS50835">
    <property type="entry name" value="IG_LIKE"/>
    <property type="match status" value="1"/>
</dbReference>
<dbReference type="Gene3D" id="2.60.40.10">
    <property type="entry name" value="Immunoglobulins"/>
    <property type="match status" value="1"/>
</dbReference>
<feature type="chain" id="PRO_5020379021" evidence="1">
    <location>
        <begin position="21"/>
        <end position="904"/>
    </location>
</feature>
<organism evidence="3 4">
    <name type="scientific">Flagellimonas alvinocaridis</name>
    <dbReference type="NCBI Taxonomy" id="2530200"/>
    <lineage>
        <taxon>Bacteria</taxon>
        <taxon>Pseudomonadati</taxon>
        <taxon>Bacteroidota</taxon>
        <taxon>Flavobacteriia</taxon>
        <taxon>Flavobacteriales</taxon>
        <taxon>Flavobacteriaceae</taxon>
        <taxon>Flagellimonas</taxon>
    </lineage>
</organism>
<dbReference type="Proteomes" id="UP000310406">
    <property type="component" value="Unassembled WGS sequence"/>
</dbReference>
<evidence type="ECO:0000256" key="1">
    <source>
        <dbReference type="SAM" id="SignalP"/>
    </source>
</evidence>
<dbReference type="EMBL" id="SNTZ01000002">
    <property type="protein sequence ID" value="THV60252.1"/>
    <property type="molecule type" value="Genomic_DNA"/>
</dbReference>
<proteinExistence type="predicted"/>
<dbReference type="AlphaFoldDB" id="A0A4S8RQS5"/>
<accession>A0A4S8RQS5</accession>
<reference evidence="3 4" key="1">
    <citation type="submission" date="2019-03" db="EMBL/GenBank/DDBJ databases">
        <title>Muricauda SCR12 sp.nov, a marine bacterium isolated from Pacific Ocean:the Okinawa trough.</title>
        <authorList>
            <person name="Liu L."/>
        </authorList>
    </citation>
    <scope>NUCLEOTIDE SEQUENCE [LARGE SCALE GENOMIC DNA]</scope>
    <source>
        <strain evidence="3 4">SCR12</strain>
    </source>
</reference>
<dbReference type="InterPro" id="IPR036179">
    <property type="entry name" value="Ig-like_dom_sf"/>
</dbReference>
<dbReference type="NCBIfam" id="TIGR04131">
    <property type="entry name" value="Bac_Flav_CTERM"/>
    <property type="match status" value="1"/>
</dbReference>
<evidence type="ECO:0000259" key="2">
    <source>
        <dbReference type="PROSITE" id="PS50835"/>
    </source>
</evidence>
<name>A0A4S8RQS5_9FLAO</name>
<dbReference type="Pfam" id="PF13585">
    <property type="entry name" value="CHU_C"/>
    <property type="match status" value="1"/>
</dbReference>
<dbReference type="SUPFAM" id="SSF48726">
    <property type="entry name" value="Immunoglobulin"/>
    <property type="match status" value="1"/>
</dbReference>
<evidence type="ECO:0000313" key="3">
    <source>
        <dbReference type="EMBL" id="THV60252.1"/>
    </source>
</evidence>
<keyword evidence="1" id="KW-0732">Signal</keyword>
<dbReference type="InterPro" id="IPR013783">
    <property type="entry name" value="Ig-like_fold"/>
</dbReference>
<dbReference type="InterPro" id="IPR015943">
    <property type="entry name" value="WD40/YVTN_repeat-like_dom_sf"/>
</dbReference>